<feature type="region of interest" description="Disordered" evidence="1">
    <location>
        <begin position="54"/>
        <end position="77"/>
    </location>
</feature>
<dbReference type="Proteomes" id="UP001189429">
    <property type="component" value="Unassembled WGS sequence"/>
</dbReference>
<gene>
    <name evidence="2" type="ORF">PCOR1329_LOCUS14565</name>
</gene>
<dbReference type="EMBL" id="CAUYUJ010004358">
    <property type="protein sequence ID" value="CAK0809263.1"/>
    <property type="molecule type" value="Genomic_DNA"/>
</dbReference>
<reference evidence="2" key="1">
    <citation type="submission" date="2023-10" db="EMBL/GenBank/DDBJ databases">
        <authorList>
            <person name="Chen Y."/>
            <person name="Shah S."/>
            <person name="Dougan E. K."/>
            <person name="Thang M."/>
            <person name="Chan C."/>
        </authorList>
    </citation>
    <scope>NUCLEOTIDE SEQUENCE [LARGE SCALE GENOMIC DNA]</scope>
</reference>
<keyword evidence="3" id="KW-1185">Reference proteome</keyword>
<organism evidence="2 3">
    <name type="scientific">Prorocentrum cordatum</name>
    <dbReference type="NCBI Taxonomy" id="2364126"/>
    <lineage>
        <taxon>Eukaryota</taxon>
        <taxon>Sar</taxon>
        <taxon>Alveolata</taxon>
        <taxon>Dinophyceae</taxon>
        <taxon>Prorocentrales</taxon>
        <taxon>Prorocentraceae</taxon>
        <taxon>Prorocentrum</taxon>
    </lineage>
</organism>
<accession>A0ABN9QSQ5</accession>
<sequence length="111" mass="11570">MGLGPGAWDCRRALPGALRTSGICLVALLGRTARSAQHFDRAAARVARQVLAARGEEDMEPPTTALPKEAEEERPILRPAGRSTAGCLLSSVARSGGLRLRKMGIGPALGA</sequence>
<name>A0ABN9QSQ5_9DINO</name>
<evidence type="ECO:0000313" key="2">
    <source>
        <dbReference type="EMBL" id="CAK0809263.1"/>
    </source>
</evidence>
<protein>
    <submittedName>
        <fullName evidence="2">Uncharacterized protein</fullName>
    </submittedName>
</protein>
<evidence type="ECO:0000313" key="3">
    <source>
        <dbReference type="Proteomes" id="UP001189429"/>
    </source>
</evidence>
<proteinExistence type="predicted"/>
<evidence type="ECO:0000256" key="1">
    <source>
        <dbReference type="SAM" id="MobiDB-lite"/>
    </source>
</evidence>
<comment type="caution">
    <text evidence="2">The sequence shown here is derived from an EMBL/GenBank/DDBJ whole genome shotgun (WGS) entry which is preliminary data.</text>
</comment>